<feature type="transmembrane region" description="Helical" evidence="5">
    <location>
        <begin position="242"/>
        <end position="259"/>
    </location>
</feature>
<dbReference type="InterPro" id="IPR007016">
    <property type="entry name" value="O-antigen_ligase-rel_domated"/>
</dbReference>
<dbReference type="GO" id="GO:0016020">
    <property type="term" value="C:membrane"/>
    <property type="evidence" value="ECO:0007669"/>
    <property type="project" value="UniProtKB-SubCell"/>
</dbReference>
<feature type="transmembrane region" description="Helical" evidence="5">
    <location>
        <begin position="291"/>
        <end position="310"/>
    </location>
</feature>
<feature type="transmembrane region" description="Helical" evidence="5">
    <location>
        <begin position="265"/>
        <end position="282"/>
    </location>
</feature>
<gene>
    <name evidence="7" type="ORF">C7B45_04505</name>
</gene>
<evidence type="ECO:0000256" key="3">
    <source>
        <dbReference type="ARBA" id="ARBA00022989"/>
    </source>
</evidence>
<name>A0A2T2WLD1_9FIRM</name>
<dbReference type="PANTHER" id="PTHR37422:SF13">
    <property type="entry name" value="LIPOPOLYSACCHARIDE BIOSYNTHESIS PROTEIN PA4999-RELATED"/>
    <property type="match status" value="1"/>
</dbReference>
<feature type="transmembrane region" description="Helical" evidence="5">
    <location>
        <begin position="216"/>
        <end position="235"/>
    </location>
</feature>
<feature type="transmembrane region" description="Helical" evidence="5">
    <location>
        <begin position="428"/>
        <end position="446"/>
    </location>
</feature>
<comment type="subcellular location">
    <subcellularLocation>
        <location evidence="1">Membrane</location>
        <topology evidence="1">Multi-pass membrane protein</topology>
    </subcellularLocation>
</comment>
<dbReference type="Proteomes" id="UP000241848">
    <property type="component" value="Unassembled WGS sequence"/>
</dbReference>
<keyword evidence="4 5" id="KW-0472">Membrane</keyword>
<evidence type="ECO:0000313" key="8">
    <source>
        <dbReference type="Proteomes" id="UP000241848"/>
    </source>
</evidence>
<feature type="transmembrane region" description="Helical" evidence="5">
    <location>
        <begin position="467"/>
        <end position="485"/>
    </location>
</feature>
<comment type="caution">
    <text evidence="7">The sequence shown here is derived from an EMBL/GenBank/DDBJ whole genome shotgun (WGS) entry which is preliminary data.</text>
</comment>
<dbReference type="Pfam" id="PF04932">
    <property type="entry name" value="Wzy_C"/>
    <property type="match status" value="1"/>
</dbReference>
<feature type="transmembrane region" description="Helical" evidence="5">
    <location>
        <begin position="20"/>
        <end position="51"/>
    </location>
</feature>
<evidence type="ECO:0000313" key="7">
    <source>
        <dbReference type="EMBL" id="PSR23042.1"/>
    </source>
</evidence>
<accession>A0A2T2WLD1</accession>
<dbReference type="InterPro" id="IPR051533">
    <property type="entry name" value="WaaL-like"/>
</dbReference>
<keyword evidence="3 5" id="KW-1133">Transmembrane helix</keyword>
<protein>
    <submittedName>
        <fullName evidence="7">Polymerase</fullName>
    </submittedName>
</protein>
<feature type="domain" description="O-antigen ligase-related" evidence="6">
    <location>
        <begin position="247"/>
        <end position="442"/>
    </location>
</feature>
<evidence type="ECO:0000256" key="5">
    <source>
        <dbReference type="SAM" id="Phobius"/>
    </source>
</evidence>
<feature type="transmembrane region" description="Helical" evidence="5">
    <location>
        <begin position="491"/>
        <end position="512"/>
    </location>
</feature>
<dbReference type="AlphaFoldDB" id="A0A2T2WLD1"/>
<evidence type="ECO:0000259" key="6">
    <source>
        <dbReference type="Pfam" id="PF04932"/>
    </source>
</evidence>
<dbReference type="PANTHER" id="PTHR37422">
    <property type="entry name" value="TEICHURONIC ACID BIOSYNTHESIS PROTEIN TUAE"/>
    <property type="match status" value="1"/>
</dbReference>
<feature type="transmembrane region" description="Helical" evidence="5">
    <location>
        <begin position="58"/>
        <end position="79"/>
    </location>
</feature>
<evidence type="ECO:0000256" key="1">
    <source>
        <dbReference type="ARBA" id="ARBA00004141"/>
    </source>
</evidence>
<sequence length="521" mass="57431">MVQQTKTPVALGETRWQALLWPLLVIAVGAVSIFVSGVVGALVIIIGYIWLVTRSLPVALAIYVVFSPFPFGLMLHHHHIDVSDLMALMMAVRLVVTSIREGSESLWQRFMGSPFWRPMTLLLVLSILSLATALSHSTTAIKILEYIEFFVVIVAVARQADLREEAWKPVIAGLFAIASALALMGFYQFLFAVGPASTVVDHFHVRGAAVFGQPNAFGGFEAMVFPFVVALLAYGPDWSRRWWGWVATVLTALAVIESYSRGAWVASVAAVFFMGVVAWVARGRTMINRNFVVPAVVIPILAFVVIDLLGKVHVAPHFAHLAVGQHPHVKPHSPVKPPPHSHVKRPPHALPRYLRSKTTGKIAVSTVTSILHPKSNFDMRQRLKIYKEAYLALRHHPILGVGLGGFHRYSMLHPQPGLKSTPTAQNLYLEWGADLGVLGLVASIWIEWSWVKSAVGALTSKVRKLTPFEFAMGLGAFGAIVSFIVHDWVDFLIDHGVIVPFLLALAVVWVLAENRRSRRAP</sequence>
<feature type="transmembrane region" description="Helical" evidence="5">
    <location>
        <begin position="115"/>
        <end position="134"/>
    </location>
</feature>
<evidence type="ECO:0000256" key="2">
    <source>
        <dbReference type="ARBA" id="ARBA00022692"/>
    </source>
</evidence>
<feature type="transmembrane region" description="Helical" evidence="5">
    <location>
        <begin position="170"/>
        <end position="196"/>
    </location>
</feature>
<organism evidence="7 8">
    <name type="scientific">Sulfobacillus acidophilus</name>
    <dbReference type="NCBI Taxonomy" id="53633"/>
    <lineage>
        <taxon>Bacteria</taxon>
        <taxon>Bacillati</taxon>
        <taxon>Bacillota</taxon>
        <taxon>Clostridia</taxon>
        <taxon>Eubacteriales</taxon>
        <taxon>Clostridiales Family XVII. Incertae Sedis</taxon>
        <taxon>Sulfobacillus</taxon>
    </lineage>
</organism>
<reference evidence="7 8" key="1">
    <citation type="journal article" date="2014" name="BMC Genomics">
        <title>Comparison of environmental and isolate Sulfobacillus genomes reveals diverse carbon, sulfur, nitrogen, and hydrogen metabolisms.</title>
        <authorList>
            <person name="Justice N.B."/>
            <person name="Norman A."/>
            <person name="Brown C.T."/>
            <person name="Singh A."/>
            <person name="Thomas B.C."/>
            <person name="Banfield J.F."/>
        </authorList>
    </citation>
    <scope>NUCLEOTIDE SEQUENCE [LARGE SCALE GENOMIC DNA]</scope>
    <source>
        <strain evidence="7">AMDSBA3</strain>
    </source>
</reference>
<proteinExistence type="predicted"/>
<dbReference type="EMBL" id="PXYV01000009">
    <property type="protein sequence ID" value="PSR23042.1"/>
    <property type="molecule type" value="Genomic_DNA"/>
</dbReference>
<keyword evidence="2 5" id="KW-0812">Transmembrane</keyword>
<evidence type="ECO:0000256" key="4">
    <source>
        <dbReference type="ARBA" id="ARBA00023136"/>
    </source>
</evidence>